<dbReference type="Proteomes" id="UP000076798">
    <property type="component" value="Unassembled WGS sequence"/>
</dbReference>
<evidence type="ECO:0000313" key="1">
    <source>
        <dbReference type="EMBL" id="KZT32342.1"/>
    </source>
</evidence>
<dbReference type="EMBL" id="KV428348">
    <property type="protein sequence ID" value="KZT32342.1"/>
    <property type="molecule type" value="Genomic_DNA"/>
</dbReference>
<accession>A0A165XMA4</accession>
<keyword evidence="2" id="KW-1185">Reference proteome</keyword>
<feature type="non-terminal residue" evidence="1">
    <location>
        <position position="51"/>
    </location>
</feature>
<reference evidence="1 2" key="1">
    <citation type="journal article" date="2016" name="Mol. Biol. Evol.">
        <title>Comparative Genomics of Early-Diverging Mushroom-Forming Fungi Provides Insights into the Origins of Lignocellulose Decay Capabilities.</title>
        <authorList>
            <person name="Nagy L.G."/>
            <person name="Riley R."/>
            <person name="Tritt A."/>
            <person name="Adam C."/>
            <person name="Daum C."/>
            <person name="Floudas D."/>
            <person name="Sun H."/>
            <person name="Yadav J.S."/>
            <person name="Pangilinan J."/>
            <person name="Larsson K.H."/>
            <person name="Matsuura K."/>
            <person name="Barry K."/>
            <person name="Labutti K."/>
            <person name="Kuo R."/>
            <person name="Ohm R.A."/>
            <person name="Bhattacharya S.S."/>
            <person name="Shirouzu T."/>
            <person name="Yoshinaga Y."/>
            <person name="Martin F.M."/>
            <person name="Grigoriev I.V."/>
            <person name="Hibbett D.S."/>
        </authorList>
    </citation>
    <scope>NUCLEOTIDE SEQUENCE [LARGE SCALE GENOMIC DNA]</scope>
    <source>
        <strain evidence="1 2">HHB10207 ss-3</strain>
    </source>
</reference>
<gene>
    <name evidence="1" type="ORF">SISSUDRAFT_1055659</name>
</gene>
<protein>
    <submittedName>
        <fullName evidence="1">Uncharacterized protein</fullName>
    </submittedName>
</protein>
<sequence length="51" mass="5586">MERAVFDYTVQTPPTFISDPEIVSDGLGTACYIMVVYIGDASDIQEVLDCP</sequence>
<evidence type="ECO:0000313" key="2">
    <source>
        <dbReference type="Proteomes" id="UP000076798"/>
    </source>
</evidence>
<proteinExistence type="predicted"/>
<dbReference type="AlphaFoldDB" id="A0A165XMA4"/>
<name>A0A165XMA4_9AGAM</name>
<organism evidence="1 2">
    <name type="scientific">Sistotremastrum suecicum HHB10207 ss-3</name>
    <dbReference type="NCBI Taxonomy" id="1314776"/>
    <lineage>
        <taxon>Eukaryota</taxon>
        <taxon>Fungi</taxon>
        <taxon>Dikarya</taxon>
        <taxon>Basidiomycota</taxon>
        <taxon>Agaricomycotina</taxon>
        <taxon>Agaricomycetes</taxon>
        <taxon>Sistotremastrales</taxon>
        <taxon>Sistotremastraceae</taxon>
        <taxon>Sistotremastrum</taxon>
    </lineage>
</organism>